<evidence type="ECO:0000259" key="13">
    <source>
        <dbReference type="PROSITE" id="PS50111"/>
    </source>
</evidence>
<evidence type="ECO:0000256" key="10">
    <source>
        <dbReference type="PROSITE-ProRule" id="PRU00284"/>
    </source>
</evidence>
<evidence type="ECO:0000313" key="15">
    <source>
        <dbReference type="EMBL" id="EGH30072.1"/>
    </source>
</evidence>
<dbReference type="GO" id="GO:0006935">
    <property type="term" value="P:chemotaxis"/>
    <property type="evidence" value="ECO:0007669"/>
    <property type="project" value="UniProtKB-KW"/>
</dbReference>
<evidence type="ECO:0000256" key="2">
    <source>
        <dbReference type="ARBA" id="ARBA00022475"/>
    </source>
</evidence>
<dbReference type="InterPro" id="IPR024478">
    <property type="entry name" value="HlyB_4HB_MCP"/>
</dbReference>
<dbReference type="PATRIC" id="fig|629262.5.peg.2364"/>
<comment type="caution">
    <text evidence="15">The sequence shown here is derived from an EMBL/GenBank/DDBJ whole genome shotgun (WGS) entry which is preliminary data.</text>
</comment>
<protein>
    <submittedName>
        <fullName evidence="15">Methyl-accepting chemotaxis protein</fullName>
    </submittedName>
</protein>
<dbReference type="Pfam" id="PF00015">
    <property type="entry name" value="MCPsignal"/>
    <property type="match status" value="1"/>
</dbReference>
<feature type="transmembrane region" description="Helical" evidence="12">
    <location>
        <begin position="12"/>
        <end position="32"/>
    </location>
</feature>
<evidence type="ECO:0000256" key="8">
    <source>
        <dbReference type="ARBA" id="ARBA00023224"/>
    </source>
</evidence>
<evidence type="ECO:0000256" key="11">
    <source>
        <dbReference type="SAM" id="Coils"/>
    </source>
</evidence>
<feature type="coiled-coil region" evidence="11">
    <location>
        <begin position="291"/>
        <end position="318"/>
    </location>
</feature>
<accession>F3FIN6</accession>
<dbReference type="HOGENOM" id="CLU_000445_107_27_6"/>
<dbReference type="InterPro" id="IPR004089">
    <property type="entry name" value="MCPsignal_dom"/>
</dbReference>
<evidence type="ECO:0000256" key="4">
    <source>
        <dbReference type="ARBA" id="ARBA00022500"/>
    </source>
</evidence>
<dbReference type="Gene3D" id="1.10.287.950">
    <property type="entry name" value="Methyl-accepting chemotaxis protein"/>
    <property type="match status" value="1"/>
</dbReference>
<dbReference type="InterPro" id="IPR003660">
    <property type="entry name" value="HAMP_dom"/>
</dbReference>
<keyword evidence="8 10" id="KW-0807">Transducer</keyword>
<dbReference type="PRINTS" id="PR00260">
    <property type="entry name" value="CHEMTRNSDUCR"/>
</dbReference>
<evidence type="ECO:0000256" key="3">
    <source>
        <dbReference type="ARBA" id="ARBA00022481"/>
    </source>
</evidence>
<dbReference type="EMBL" id="AEAH01000664">
    <property type="protein sequence ID" value="EGH30072.1"/>
    <property type="molecule type" value="Genomic_DNA"/>
</dbReference>
<feature type="transmembrane region" description="Helical" evidence="12">
    <location>
        <begin position="189"/>
        <end position="208"/>
    </location>
</feature>
<dbReference type="PROSITE" id="PS50111">
    <property type="entry name" value="CHEMOTAXIS_TRANSDUC_2"/>
    <property type="match status" value="1"/>
</dbReference>
<dbReference type="CDD" id="cd06225">
    <property type="entry name" value="HAMP"/>
    <property type="match status" value="1"/>
</dbReference>
<dbReference type="SMART" id="SM00304">
    <property type="entry name" value="HAMP"/>
    <property type="match status" value="2"/>
</dbReference>
<comment type="subcellular location">
    <subcellularLocation>
        <location evidence="1">Cell membrane</location>
        <topology evidence="1">Multi-pass membrane protein</topology>
    </subcellularLocation>
</comment>
<dbReference type="FunFam" id="1.10.287.950:FF:000001">
    <property type="entry name" value="Methyl-accepting chemotaxis sensory transducer"/>
    <property type="match status" value="1"/>
</dbReference>
<evidence type="ECO:0000313" key="16">
    <source>
        <dbReference type="Proteomes" id="UP000004471"/>
    </source>
</evidence>
<dbReference type="Pfam" id="PF00672">
    <property type="entry name" value="HAMP"/>
    <property type="match status" value="1"/>
</dbReference>
<evidence type="ECO:0000256" key="6">
    <source>
        <dbReference type="ARBA" id="ARBA00022989"/>
    </source>
</evidence>
<keyword evidence="5 12" id="KW-0812">Transmembrane</keyword>
<evidence type="ECO:0000259" key="14">
    <source>
        <dbReference type="PROSITE" id="PS50885"/>
    </source>
</evidence>
<dbReference type="AlphaFoldDB" id="F3FIN6"/>
<dbReference type="Pfam" id="PF12729">
    <property type="entry name" value="4HB_MCP_1"/>
    <property type="match status" value="1"/>
</dbReference>
<dbReference type="SUPFAM" id="SSF58104">
    <property type="entry name" value="Methyl-accepting chemotaxis protein (MCP) signaling domain"/>
    <property type="match status" value="1"/>
</dbReference>
<gene>
    <name evidence="15" type="ORF">PSYJA_14297</name>
</gene>
<dbReference type="GO" id="GO:0007165">
    <property type="term" value="P:signal transduction"/>
    <property type="evidence" value="ECO:0007669"/>
    <property type="project" value="UniProtKB-KW"/>
</dbReference>
<dbReference type="PANTHER" id="PTHR32089:SF120">
    <property type="entry name" value="METHYL-ACCEPTING CHEMOTAXIS PROTEIN TLPQ"/>
    <property type="match status" value="1"/>
</dbReference>
<dbReference type="Proteomes" id="UP000004471">
    <property type="component" value="Unassembled WGS sequence"/>
</dbReference>
<keyword evidence="11" id="KW-0175">Coiled coil</keyword>
<dbReference type="PROSITE" id="PS50885">
    <property type="entry name" value="HAMP"/>
    <property type="match status" value="1"/>
</dbReference>
<sequence length="541" mass="58153">MNLRSLKIAHRAFLCFGVITLLLIGLGGFSYVQIGHLRAAEQNIEQNSLPSIQVIDDIQIALLHARLESIRMLASTDPDVKKASEAKVRQAMDTLQSRSDFYQKNLILGEQDRSQFDDARTKMSNYLGGLKQVIAMDVADHEQAVSFANSEQADRASAYQETLTTIRDENAKEAQQSGSDATTVYSHSVNVLIAVVVLASILTVILAITMTRSIVGPMSVSLKLAEDIAEGDLTRQLEVTGRDEASRLMQALNQMSGKLRSTIQEISGASTQLSTAAVEMTSITESADRTLQQQNSEIEQAATAVNEMSAAVEEVARNATSTSQAAQQSSASADLGNSRVAETLTAMQALTGLVEGSSAQVLALAGQAQDISKVLSVIRGIAEQTNLLALNAAIEAARAGEQGRGFAVVADEVRALAHRTQTSTQEIEQMISAIQAGSSATVESMQKSTQEVHSTRKTAEDAGQSLRQIANSVLEINERNLQIATASEQQAHVARDVDRSLVSIRDLAMQSSEGTRQTLIASNELSQLAVNLNDLVLRFRT</sequence>
<dbReference type="CDD" id="cd11386">
    <property type="entry name" value="MCP_signal"/>
    <property type="match status" value="1"/>
</dbReference>
<evidence type="ECO:0000256" key="7">
    <source>
        <dbReference type="ARBA" id="ARBA00023136"/>
    </source>
</evidence>
<feature type="domain" description="Methyl-accepting transducer" evidence="13">
    <location>
        <begin position="269"/>
        <end position="505"/>
    </location>
</feature>
<dbReference type="InterPro" id="IPR004090">
    <property type="entry name" value="Chemotax_Me-accpt_rcpt"/>
</dbReference>
<evidence type="ECO:0000256" key="12">
    <source>
        <dbReference type="SAM" id="Phobius"/>
    </source>
</evidence>
<dbReference type="PANTHER" id="PTHR32089">
    <property type="entry name" value="METHYL-ACCEPTING CHEMOTAXIS PROTEIN MCPB"/>
    <property type="match status" value="1"/>
</dbReference>
<reference evidence="15 16" key="1">
    <citation type="journal article" date="2011" name="PLoS Pathog.">
        <title>Dynamic evolution of pathogenicity revealed by sequencing and comparative genomics of 19 Pseudomonas syringae isolates.</title>
        <authorList>
            <person name="Baltrus D.A."/>
            <person name="Nishimura M.T."/>
            <person name="Romanchuk A."/>
            <person name="Chang J.H."/>
            <person name="Mukhtar M.S."/>
            <person name="Cherkis K."/>
            <person name="Roach J."/>
            <person name="Grant S.R."/>
            <person name="Jones C.D."/>
            <person name="Dangl J.L."/>
        </authorList>
    </citation>
    <scope>NUCLEOTIDE SEQUENCE [LARGE SCALE GENOMIC DNA]</scope>
    <source>
        <strain evidence="16">M301072PT</strain>
    </source>
</reference>
<dbReference type="GO" id="GO:0005886">
    <property type="term" value="C:plasma membrane"/>
    <property type="evidence" value="ECO:0007669"/>
    <property type="project" value="UniProtKB-SubCell"/>
</dbReference>
<name>F3FIN6_PSESX</name>
<feature type="domain" description="HAMP" evidence="14">
    <location>
        <begin position="212"/>
        <end position="264"/>
    </location>
</feature>
<comment type="similarity">
    <text evidence="9">Belongs to the methyl-accepting chemotaxis (MCP) protein family.</text>
</comment>
<keyword evidence="7 12" id="KW-0472">Membrane</keyword>
<dbReference type="GO" id="GO:0004888">
    <property type="term" value="F:transmembrane signaling receptor activity"/>
    <property type="evidence" value="ECO:0007669"/>
    <property type="project" value="InterPro"/>
</dbReference>
<evidence type="ECO:0000256" key="1">
    <source>
        <dbReference type="ARBA" id="ARBA00004651"/>
    </source>
</evidence>
<keyword evidence="2" id="KW-1003">Cell membrane</keyword>
<keyword evidence="3" id="KW-0488">Methylation</keyword>
<keyword evidence="6 12" id="KW-1133">Transmembrane helix</keyword>
<evidence type="ECO:0000256" key="9">
    <source>
        <dbReference type="ARBA" id="ARBA00029447"/>
    </source>
</evidence>
<dbReference type="SMART" id="SM00283">
    <property type="entry name" value="MA"/>
    <property type="match status" value="1"/>
</dbReference>
<proteinExistence type="inferred from homology"/>
<evidence type="ECO:0000256" key="5">
    <source>
        <dbReference type="ARBA" id="ARBA00022692"/>
    </source>
</evidence>
<organism evidence="15 16">
    <name type="scientific">Pseudomonas syringae pv. japonica str. M301072</name>
    <dbReference type="NCBI Taxonomy" id="629262"/>
    <lineage>
        <taxon>Bacteria</taxon>
        <taxon>Pseudomonadati</taxon>
        <taxon>Pseudomonadota</taxon>
        <taxon>Gammaproteobacteria</taxon>
        <taxon>Pseudomonadales</taxon>
        <taxon>Pseudomonadaceae</taxon>
        <taxon>Pseudomonas</taxon>
        <taxon>Pseudomonas syringae</taxon>
    </lineage>
</organism>
<keyword evidence="4" id="KW-0145">Chemotaxis</keyword>